<protein>
    <submittedName>
        <fullName evidence="1">Nitric oxide-responding transcriptional regulator Dnr (Crp/Fnr family)</fullName>
    </submittedName>
</protein>
<organism evidence="1">
    <name type="scientific">hydrothermal vent metagenome</name>
    <dbReference type="NCBI Taxonomy" id="652676"/>
    <lineage>
        <taxon>unclassified sequences</taxon>
        <taxon>metagenomes</taxon>
        <taxon>ecological metagenomes</taxon>
    </lineage>
</organism>
<proteinExistence type="predicted"/>
<dbReference type="AlphaFoldDB" id="A0A1W1EHG5"/>
<sequence>MKIYKRVKVLILILLFSLVNLQASNSKNINAILDIGAQMSNMRNMLETYSLLATNVSYKSPKDRLNKSIAEYENLLDTMAKNFKEKEIVKSVKVSRKAWKPIKKALLTALTNNDKKKMMDEGLFIHANIRSVIKELSNMKKHLFKKDNIKDGNLLNASIEIQASSQRLSAHYAMKMWGLPDPTIMEHWNNGVKIYKESIKTLKASEFYKNPEFKKELDNTEKHLKYFNIVITFEDKYVPVLVHDKAQDVFKSGKKLSKIILDKIKK</sequence>
<gene>
    <name evidence="1" type="ORF">MNB_SV-15-387</name>
</gene>
<dbReference type="EMBL" id="FRYL01000002">
    <property type="protein sequence ID" value="SHO80294.1"/>
    <property type="molecule type" value="Genomic_DNA"/>
</dbReference>
<name>A0A1W1EHG5_9ZZZZ</name>
<evidence type="ECO:0000313" key="1">
    <source>
        <dbReference type="EMBL" id="SHO80294.1"/>
    </source>
</evidence>
<accession>A0A1W1EHG5</accession>
<reference evidence="1" key="1">
    <citation type="submission" date="2016-10" db="EMBL/GenBank/DDBJ databases">
        <authorList>
            <person name="de Groot N.N."/>
        </authorList>
    </citation>
    <scope>NUCLEOTIDE SEQUENCE</scope>
</reference>